<accession>A0A6A6SST9</accession>
<dbReference type="InterPro" id="IPR038921">
    <property type="entry name" value="YOR389W-like"/>
</dbReference>
<evidence type="ECO:0000313" key="2">
    <source>
        <dbReference type="EMBL" id="KAF2650749.1"/>
    </source>
</evidence>
<name>A0A6A6SST9_9PLEO</name>
<feature type="compositionally biased region" description="Basic and acidic residues" evidence="1">
    <location>
        <begin position="477"/>
        <end position="488"/>
    </location>
</feature>
<dbReference type="EMBL" id="MU004445">
    <property type="protein sequence ID" value="KAF2650749.1"/>
    <property type="molecule type" value="Genomic_DNA"/>
</dbReference>
<gene>
    <name evidence="2" type="ORF">K491DRAFT_608263</name>
</gene>
<feature type="compositionally biased region" description="Pro residues" evidence="1">
    <location>
        <begin position="46"/>
        <end position="72"/>
    </location>
</feature>
<protein>
    <submittedName>
        <fullName evidence="2">Uncharacterized protein</fullName>
    </submittedName>
</protein>
<dbReference type="OrthoDB" id="10261782at2759"/>
<evidence type="ECO:0000313" key="3">
    <source>
        <dbReference type="Proteomes" id="UP000799324"/>
    </source>
</evidence>
<dbReference type="AlphaFoldDB" id="A0A6A6SST9"/>
<sequence>MSVFLATVPQGTQLYHGTYISEPVKGTEWLAFEPEHALIFARPQEHGPPPEFHGPPHSGPRPGSPRPPPPSQHPLIASDSDAPSPTGYLHTYAATHPLSLLYIDGMSAGKTTNGTLDSQDHLLLNLSLGDRNPMGGEFARAEGLCNLSYSLWNSKIDGFLRMEMGFEIILCDFEKSLDRKAILAVDTRRDDEDRHKHISTMGGWRYYQAVADRYHGIGGGRIAVDYENFVTAFEHTGSELWDNDSESDVPMPRLTGVADADLIQMRDAVTSMVLSAGTKRQRLATDARAVNWQALVDMLVTRYSTPLHALSSPTSPLRSSKDAFADYLSALLRPFIDLTARNTTLETSRCIAQIVPPLPTPPASLPCLAHRTVHAVAYSVCHTLITAFDITTLSLPRSVSSTSPSQPPSQALDLIDALVAYLQWTTWKQCGACRDDELCIVPIWPMGTHEEHANPSCKNESMAANRGGYWGYRRRGPPPEEPGKEPLCGRRGRGTGMVHGHGCPRPGPQLRKQGGHFGRVALAWVAAWLRELGVGW</sequence>
<keyword evidence="3" id="KW-1185">Reference proteome</keyword>
<dbReference type="PANTHER" id="PTHR35204:SF1">
    <property type="entry name" value="ENTEROTOXIN"/>
    <property type="match status" value="1"/>
</dbReference>
<dbReference type="Proteomes" id="UP000799324">
    <property type="component" value="Unassembled WGS sequence"/>
</dbReference>
<evidence type="ECO:0000256" key="1">
    <source>
        <dbReference type="SAM" id="MobiDB-lite"/>
    </source>
</evidence>
<feature type="region of interest" description="Disordered" evidence="1">
    <location>
        <begin position="474"/>
        <end position="494"/>
    </location>
</feature>
<proteinExistence type="predicted"/>
<dbReference type="PANTHER" id="PTHR35204">
    <property type="entry name" value="YALI0A21131P"/>
    <property type="match status" value="1"/>
</dbReference>
<reference evidence="2" key="1">
    <citation type="journal article" date="2020" name="Stud. Mycol.">
        <title>101 Dothideomycetes genomes: a test case for predicting lifestyles and emergence of pathogens.</title>
        <authorList>
            <person name="Haridas S."/>
            <person name="Albert R."/>
            <person name="Binder M."/>
            <person name="Bloem J."/>
            <person name="Labutti K."/>
            <person name="Salamov A."/>
            <person name="Andreopoulos B."/>
            <person name="Baker S."/>
            <person name="Barry K."/>
            <person name="Bills G."/>
            <person name="Bluhm B."/>
            <person name="Cannon C."/>
            <person name="Castanera R."/>
            <person name="Culley D."/>
            <person name="Daum C."/>
            <person name="Ezra D."/>
            <person name="Gonzalez J."/>
            <person name="Henrissat B."/>
            <person name="Kuo A."/>
            <person name="Liang C."/>
            <person name="Lipzen A."/>
            <person name="Lutzoni F."/>
            <person name="Magnuson J."/>
            <person name="Mondo S."/>
            <person name="Nolan M."/>
            <person name="Ohm R."/>
            <person name="Pangilinan J."/>
            <person name="Park H.-J."/>
            <person name="Ramirez L."/>
            <person name="Alfaro M."/>
            <person name="Sun H."/>
            <person name="Tritt A."/>
            <person name="Yoshinaga Y."/>
            <person name="Zwiers L.-H."/>
            <person name="Turgeon B."/>
            <person name="Goodwin S."/>
            <person name="Spatafora J."/>
            <person name="Crous P."/>
            <person name="Grigoriev I."/>
        </authorList>
    </citation>
    <scope>NUCLEOTIDE SEQUENCE</scope>
    <source>
        <strain evidence="2">CBS 122681</strain>
    </source>
</reference>
<feature type="region of interest" description="Disordered" evidence="1">
    <location>
        <begin position="43"/>
        <end position="80"/>
    </location>
</feature>
<organism evidence="2 3">
    <name type="scientific">Lophiostoma macrostomum CBS 122681</name>
    <dbReference type="NCBI Taxonomy" id="1314788"/>
    <lineage>
        <taxon>Eukaryota</taxon>
        <taxon>Fungi</taxon>
        <taxon>Dikarya</taxon>
        <taxon>Ascomycota</taxon>
        <taxon>Pezizomycotina</taxon>
        <taxon>Dothideomycetes</taxon>
        <taxon>Pleosporomycetidae</taxon>
        <taxon>Pleosporales</taxon>
        <taxon>Lophiostomataceae</taxon>
        <taxon>Lophiostoma</taxon>
    </lineage>
</organism>